<evidence type="ECO:0000313" key="1">
    <source>
        <dbReference type="EMBL" id="KAK9761617.1"/>
    </source>
</evidence>
<dbReference type="Proteomes" id="UP001479436">
    <property type="component" value="Unassembled WGS sequence"/>
</dbReference>
<sequence length="774" mass="90042">MSKLDVLNVYLQPTSVDSDAIPTTLNQEFSQLENFKSIKSVLEERIRHQRELEQKLDQAKKASNVSLLSFKSTGDDISTQIRSLSAQKVDLSKNLDDHLKSDQTVIQEVQSLLKRLNSLQISQEYFEVLLKANELITLAKNEVEKSPKQALVPYNQLVDLSTSLGDSTKLSSKLTSYLNGTIDTLWRDLRSKLSIKFNASLEALNWPTPIKTPYPSNLESKLQAFRKTFLDLLLLQQPNNDFQRQKENQSFTETLIPMEILVNPLVTRFKYHFDGKKPTSRIDKPEWYFSHVLSIVRDYSDFLITQVQPLLSSAGLGMYDAKNEFIRELLLAVEAKLKRDMKKLIKNPQYLAHTVRETLEFDQAIRELHFYCERDGSDWKGCVNVFTEQKSTFDAWLNAEKAFAETRFEEIMEEEDIWEPLYDDDLEVEEIRPTKSADKLINLLEIITERYKPLMNLAHRLRFLVEIQLHLLAMYHLKITYAMDNFEKQGFAFIRADGHDEIEGLKGVRKLCLWLDSAGYVSEMVKDWGEQEFFLELWEGVNENTESHDTNSDDENDEDGTIFEEIGDTYNTLCERIENVIVRTINKEFTTALRPYRKKRTWAVLDPALMYSNSENVETNYTDTLEISPELCSPLSSLSMEINYLGQHLPKPLFVNLFKEFAAEVDDFLWNRILMAYQFSEYGYKQFITDMKIGVWGSTQRWLRKPENYFKKVKDACTLFALDGPAITKLSAELYDYSVANEELTQTLEKLNVFNLSIFEVRELLARRIDPYEM</sequence>
<dbReference type="Gene3D" id="1.20.58.670">
    <property type="entry name" value="Dsl1p vesicle tethering complex, Tip20p subunit, domain D"/>
    <property type="match status" value="1"/>
</dbReference>
<dbReference type="PANTHER" id="PTHR13520">
    <property type="entry name" value="RAD50-INTERACTING PROTEIN 1 RINT-1"/>
    <property type="match status" value="1"/>
</dbReference>
<gene>
    <name evidence="1" type="ORF">K7432_013353</name>
</gene>
<dbReference type="InterPro" id="IPR007528">
    <property type="entry name" value="RINT1_Tip20"/>
</dbReference>
<dbReference type="InterPro" id="IPR042042">
    <property type="entry name" value="Tip20p_domB"/>
</dbReference>
<dbReference type="InterPro" id="IPR042044">
    <property type="entry name" value="EXOC6PINT-1/Sec15/Tip20_C_dom2"/>
</dbReference>
<reference evidence="1 2" key="1">
    <citation type="submission" date="2023-04" db="EMBL/GenBank/DDBJ databases">
        <title>Genome of Basidiobolus ranarum AG-B5.</title>
        <authorList>
            <person name="Stajich J.E."/>
            <person name="Carter-House D."/>
            <person name="Gryganskyi A."/>
        </authorList>
    </citation>
    <scope>NUCLEOTIDE SEQUENCE [LARGE SCALE GENOMIC DNA]</scope>
    <source>
        <strain evidence="1 2">AG-B5</strain>
    </source>
</reference>
<accession>A0ABR2WJD8</accession>
<keyword evidence="2" id="KW-1185">Reference proteome</keyword>
<dbReference type="PROSITE" id="PS51386">
    <property type="entry name" value="RINT1_TIP20"/>
    <property type="match status" value="1"/>
</dbReference>
<proteinExistence type="predicted"/>
<name>A0ABR2WJD8_9FUNG</name>
<dbReference type="PANTHER" id="PTHR13520:SF0">
    <property type="entry name" value="RAD50-INTERACTING PROTEIN 1"/>
    <property type="match status" value="1"/>
</dbReference>
<organism evidence="1 2">
    <name type="scientific">Basidiobolus ranarum</name>
    <dbReference type="NCBI Taxonomy" id="34480"/>
    <lineage>
        <taxon>Eukaryota</taxon>
        <taxon>Fungi</taxon>
        <taxon>Fungi incertae sedis</taxon>
        <taxon>Zoopagomycota</taxon>
        <taxon>Entomophthoromycotina</taxon>
        <taxon>Basidiobolomycetes</taxon>
        <taxon>Basidiobolales</taxon>
        <taxon>Basidiobolaceae</taxon>
        <taxon>Basidiobolus</taxon>
    </lineage>
</organism>
<dbReference type="Pfam" id="PF04437">
    <property type="entry name" value="RINT1_TIP1"/>
    <property type="match status" value="1"/>
</dbReference>
<comment type="caution">
    <text evidence="1">The sequence shown here is derived from an EMBL/GenBank/DDBJ whole genome shotgun (WGS) entry which is preliminary data.</text>
</comment>
<protein>
    <recommendedName>
        <fullName evidence="3">RAD50-interacting protein 1</fullName>
    </recommendedName>
</protein>
<evidence type="ECO:0000313" key="2">
    <source>
        <dbReference type="Proteomes" id="UP001479436"/>
    </source>
</evidence>
<dbReference type="EMBL" id="JASJQH010001302">
    <property type="protein sequence ID" value="KAK9761617.1"/>
    <property type="molecule type" value="Genomic_DNA"/>
</dbReference>
<dbReference type="Gene3D" id="1.20.58.1420">
    <property type="entry name" value="Dsl1p vesicle tethering complex, Tip20p subunit, domain B"/>
    <property type="match status" value="1"/>
</dbReference>
<evidence type="ECO:0008006" key="3">
    <source>
        <dbReference type="Google" id="ProtNLM"/>
    </source>
</evidence>